<reference evidence="3 4" key="1">
    <citation type="submission" date="2018-07" db="EMBL/GenBank/DDBJ databases">
        <title>Genome sequences of six Lactobacillus spp. isolated from bumble bee guts.</title>
        <authorList>
            <person name="Motta E.V.S."/>
            <person name="Moran N.A."/>
        </authorList>
    </citation>
    <scope>NUCLEOTIDE SEQUENCE [LARGE SCALE GENOMIC DNA]</scope>
    <source>
        <strain evidence="3 4">OCC3</strain>
    </source>
</reference>
<dbReference type="Proteomes" id="UP000265862">
    <property type="component" value="Unassembled WGS sequence"/>
</dbReference>
<feature type="transmembrane region" description="Helical" evidence="1">
    <location>
        <begin position="261"/>
        <end position="284"/>
    </location>
</feature>
<accession>A0A396SXG6</accession>
<keyword evidence="1" id="KW-0472">Membrane</keyword>
<dbReference type="Pfam" id="PF09972">
    <property type="entry name" value="DUF2207"/>
    <property type="match status" value="1"/>
</dbReference>
<proteinExistence type="predicted"/>
<evidence type="ECO:0000256" key="1">
    <source>
        <dbReference type="SAM" id="Phobius"/>
    </source>
</evidence>
<dbReference type="EMBL" id="QOCV01000001">
    <property type="protein sequence ID" value="RHW55330.1"/>
    <property type="molecule type" value="Genomic_DNA"/>
</dbReference>
<keyword evidence="1" id="KW-1133">Transmembrane helix</keyword>
<comment type="caution">
    <text evidence="3">The sequence shown here is derived from an EMBL/GenBank/DDBJ whole genome shotgun (WGS) entry which is preliminary data.</text>
</comment>
<protein>
    <recommendedName>
        <fullName evidence="2">DUF2207 domain-containing protein</fullName>
    </recommendedName>
</protein>
<dbReference type="AlphaFoldDB" id="A0A396SXG6"/>
<evidence type="ECO:0000259" key="2">
    <source>
        <dbReference type="Pfam" id="PF09972"/>
    </source>
</evidence>
<gene>
    <name evidence="3" type="ORF">DS835_00245</name>
</gene>
<keyword evidence="1" id="KW-0812">Transmembrane</keyword>
<organism evidence="3 4">
    <name type="scientific">Lactobacillus bombicola</name>
    <dbReference type="NCBI Taxonomy" id="1505723"/>
    <lineage>
        <taxon>Bacteria</taxon>
        <taxon>Bacillati</taxon>
        <taxon>Bacillota</taxon>
        <taxon>Bacilli</taxon>
        <taxon>Lactobacillales</taxon>
        <taxon>Lactobacillaceae</taxon>
        <taxon>Lactobacillus</taxon>
    </lineage>
</organism>
<evidence type="ECO:0000313" key="3">
    <source>
        <dbReference type="EMBL" id="RHW55330.1"/>
    </source>
</evidence>
<feature type="domain" description="DUF2207" evidence="2">
    <location>
        <begin position="46"/>
        <end position="223"/>
    </location>
</feature>
<evidence type="ECO:0000313" key="4">
    <source>
        <dbReference type="Proteomes" id="UP000265862"/>
    </source>
</evidence>
<name>A0A396SXG6_9LACO</name>
<sequence length="327" mass="37075">MYNLKTIIFEDYIMKIKFMKVMPYLTILLLLFLYVKNVSAEVDYRIENNVTTASIKKDGSIAVKKQITYKFKSQSKGVFYQQNLAPSQSLVDAKVKIQNENQAGRYLHDFSLQKVNSGYHFAVYNHVKPNSRYTVTYFFKIPQVITNYRDIAKLNFMIIGNNWDKDLDHVKAVVLFPGSVKNIKARAHGLLNGYIKVDPSKGRITLTANNLDGYSEIEVHTIFPLSVTPRNKNIVNQIHGPFVLNQEAKLAQEANCKRKKIFIFEIGLVLIIVLSATSAIVLGFTVKKQGGTVHDTNFIPHSYECPSVNAVVAQIMDKVDAPNIEHL</sequence>
<dbReference type="InterPro" id="IPR018702">
    <property type="entry name" value="DUF2207"/>
</dbReference>